<dbReference type="GO" id="GO:0004725">
    <property type="term" value="F:protein tyrosine phosphatase activity"/>
    <property type="evidence" value="ECO:0007669"/>
    <property type="project" value="UniProtKB-EC"/>
</dbReference>
<feature type="domain" description="Tyrosine specific protein phosphatases" evidence="9">
    <location>
        <begin position="337"/>
        <end position="411"/>
    </location>
</feature>
<evidence type="ECO:0000256" key="4">
    <source>
        <dbReference type="ARBA" id="ARBA00022912"/>
    </source>
</evidence>
<evidence type="ECO:0000259" key="9">
    <source>
        <dbReference type="PROSITE" id="PS50056"/>
    </source>
</evidence>
<feature type="transmembrane region" description="Helical" evidence="7">
    <location>
        <begin position="60"/>
        <end position="84"/>
    </location>
</feature>
<feature type="domain" description="Tyrosine-protein phosphatase" evidence="8">
    <location>
        <begin position="169"/>
        <end position="420"/>
    </location>
</feature>
<dbReference type="FunFam" id="3.90.190.10:FF:000020">
    <property type="entry name" value="Tyrosine-protein phosphatase non-receptor type 5"/>
    <property type="match status" value="1"/>
</dbReference>
<evidence type="ECO:0000256" key="3">
    <source>
        <dbReference type="ARBA" id="ARBA00022801"/>
    </source>
</evidence>
<dbReference type="GO" id="GO:0030054">
    <property type="term" value="C:cell junction"/>
    <property type="evidence" value="ECO:0007669"/>
    <property type="project" value="TreeGrafter"/>
</dbReference>
<dbReference type="SMART" id="SM00404">
    <property type="entry name" value="PTPc_motif"/>
    <property type="match status" value="1"/>
</dbReference>
<evidence type="ECO:0000256" key="2">
    <source>
        <dbReference type="ARBA" id="ARBA00022553"/>
    </source>
</evidence>
<keyword evidence="7" id="KW-1133">Transmembrane helix</keyword>
<dbReference type="InterPro" id="IPR029021">
    <property type="entry name" value="Prot-tyrosine_phosphatase-like"/>
</dbReference>
<dbReference type="Ensembl" id="ENSHHUT00000009817.1">
    <property type="protein sequence ID" value="ENSHHUP00000009518.1"/>
    <property type="gene ID" value="ENSHHUG00000005806.1"/>
</dbReference>
<proteinExistence type="predicted"/>
<evidence type="ECO:0000259" key="8">
    <source>
        <dbReference type="PROSITE" id="PS50055"/>
    </source>
</evidence>
<dbReference type="Proteomes" id="UP000314982">
    <property type="component" value="Unassembled WGS sequence"/>
</dbReference>
<dbReference type="Gene3D" id="3.90.190.10">
    <property type="entry name" value="Protein tyrosine phosphatase superfamily"/>
    <property type="match status" value="1"/>
</dbReference>
<feature type="binding site" evidence="6">
    <location>
        <position position="405"/>
    </location>
    <ligand>
        <name>substrate</name>
    </ligand>
</feature>
<dbReference type="GO" id="GO:0005886">
    <property type="term" value="C:plasma membrane"/>
    <property type="evidence" value="ECO:0007669"/>
    <property type="project" value="TreeGrafter"/>
</dbReference>
<dbReference type="EC" id="3.1.3.48" evidence="1"/>
<keyword evidence="11" id="KW-1185">Reference proteome</keyword>
<dbReference type="PROSITE" id="PS00383">
    <property type="entry name" value="TYR_PHOSPHATASE_1"/>
    <property type="match status" value="1"/>
</dbReference>
<dbReference type="GO" id="GO:0005829">
    <property type="term" value="C:cytosol"/>
    <property type="evidence" value="ECO:0007669"/>
    <property type="project" value="TreeGrafter"/>
</dbReference>
<name>A0A4W5JWZ6_9TELE</name>
<sequence length="430" mass="48487">MDLEAEPQTPVFDLGLDTRTEGDITTLSVTPVGLQERSVGGLKCVERCSRGNVCVCMRSCLFLVCGLLCFCVCVHIYGTTFFLYVSVRLFFLHVSCRPVCVGACVSVCVRRGSNVSLTLDMCSPGCTEPYGYGAQLSPRDQTAKEYLREGTNTLTPSQLHARAIDDQALQAEFYETPMNFVDPKEYNYPGLVRKNRYKTILPNTHSRVILQTADEGDFLSTYINANYLQGYGGEERAYIATQGPTVNTVGDFWRMVWQERCPIIVMITNLEEKNEKCAEYWPEDSVIHEGIEIKVVTVTQEDDYSLRVFTLKERSLRQYWYTSWPDQKTPDKAPPLLELVEEVEQAREEAPPTSGPVIVHCSAGIGRTGCFIATSILCKQLRSEGVVDILRTTCQLRLDRGGMIQTGEQYQFVHHVLSLYEKQLSHIVEE</sequence>
<dbReference type="SUPFAM" id="SSF52799">
    <property type="entry name" value="(Phosphotyrosine protein) phosphatases II"/>
    <property type="match status" value="1"/>
</dbReference>
<organism evidence="10 11">
    <name type="scientific">Hucho hucho</name>
    <name type="common">huchen</name>
    <dbReference type="NCBI Taxonomy" id="62062"/>
    <lineage>
        <taxon>Eukaryota</taxon>
        <taxon>Metazoa</taxon>
        <taxon>Chordata</taxon>
        <taxon>Craniata</taxon>
        <taxon>Vertebrata</taxon>
        <taxon>Euteleostomi</taxon>
        <taxon>Actinopterygii</taxon>
        <taxon>Neopterygii</taxon>
        <taxon>Teleostei</taxon>
        <taxon>Protacanthopterygii</taxon>
        <taxon>Salmoniformes</taxon>
        <taxon>Salmonidae</taxon>
        <taxon>Salmoninae</taxon>
        <taxon>Hucho</taxon>
    </lineage>
</organism>
<feature type="binding site" evidence="6">
    <location>
        <begin position="361"/>
        <end position="367"/>
    </location>
    <ligand>
        <name>substrate</name>
    </ligand>
</feature>
<dbReference type="SMART" id="SM00194">
    <property type="entry name" value="PTPc"/>
    <property type="match status" value="1"/>
</dbReference>
<dbReference type="PANTHER" id="PTHR46198">
    <property type="entry name" value="PROTEIN-TYROSINE-PHOSPHATASE"/>
    <property type="match status" value="1"/>
</dbReference>
<dbReference type="PRINTS" id="PR00700">
    <property type="entry name" value="PRTYPHPHTASE"/>
</dbReference>
<keyword evidence="7" id="KW-0472">Membrane</keyword>
<keyword evidence="3" id="KW-0378">Hydrolase</keyword>
<evidence type="ECO:0000313" key="10">
    <source>
        <dbReference type="Ensembl" id="ENSHHUP00000009518.1"/>
    </source>
</evidence>
<keyword evidence="2" id="KW-0597">Phosphoprotein</keyword>
<dbReference type="GO" id="GO:0019901">
    <property type="term" value="F:protein kinase binding"/>
    <property type="evidence" value="ECO:0007669"/>
    <property type="project" value="TreeGrafter"/>
</dbReference>
<dbReference type="PRINTS" id="PR01778">
    <property type="entry name" value="KIMPTPASE"/>
</dbReference>
<dbReference type="PANTHER" id="PTHR46198:SF1">
    <property type="entry name" value="TYROSINE-PROTEIN PHOSPHATASE NON-RECEPTOR TYPE 5"/>
    <property type="match status" value="1"/>
</dbReference>
<feature type="binding site" evidence="6">
    <location>
        <position position="326"/>
    </location>
    <ligand>
        <name>substrate</name>
    </ligand>
</feature>
<dbReference type="STRING" id="62062.ENSHHUP00000009518"/>
<dbReference type="InterPro" id="IPR000242">
    <property type="entry name" value="PTP_cat"/>
</dbReference>
<keyword evidence="4" id="KW-0904">Protein phosphatase</keyword>
<evidence type="ECO:0000256" key="7">
    <source>
        <dbReference type="SAM" id="Phobius"/>
    </source>
</evidence>
<keyword evidence="7" id="KW-0812">Transmembrane</keyword>
<dbReference type="Pfam" id="PF00102">
    <property type="entry name" value="Y_phosphatase"/>
    <property type="match status" value="1"/>
</dbReference>
<dbReference type="GO" id="GO:0007165">
    <property type="term" value="P:signal transduction"/>
    <property type="evidence" value="ECO:0007669"/>
    <property type="project" value="TreeGrafter"/>
</dbReference>
<reference evidence="10" key="2">
    <citation type="submission" date="2025-08" db="UniProtKB">
        <authorList>
            <consortium name="Ensembl"/>
        </authorList>
    </citation>
    <scope>IDENTIFICATION</scope>
</reference>
<dbReference type="PROSITE" id="PS50055">
    <property type="entry name" value="TYR_PHOSPHATASE_PTP"/>
    <property type="match status" value="1"/>
</dbReference>
<evidence type="ECO:0000256" key="1">
    <source>
        <dbReference type="ARBA" id="ARBA00013064"/>
    </source>
</evidence>
<dbReference type="InterPro" id="IPR003595">
    <property type="entry name" value="Tyr_Pase_cat"/>
</dbReference>
<dbReference type="PROSITE" id="PS50056">
    <property type="entry name" value="TYR_PHOSPHATASE_2"/>
    <property type="match status" value="1"/>
</dbReference>
<dbReference type="InterPro" id="IPR016130">
    <property type="entry name" value="Tyr_Pase_AS"/>
</dbReference>
<dbReference type="GeneTree" id="ENSGT00940000159916"/>
<protein>
    <recommendedName>
        <fullName evidence="1">protein-tyrosine-phosphatase</fullName>
        <ecNumber evidence="1">3.1.3.48</ecNumber>
    </recommendedName>
</protein>
<dbReference type="InterPro" id="IPR000387">
    <property type="entry name" value="Tyr_Pase_dom"/>
</dbReference>
<evidence type="ECO:0000256" key="6">
    <source>
        <dbReference type="PIRSR" id="PIRSR608356-51"/>
    </source>
</evidence>
<evidence type="ECO:0000256" key="5">
    <source>
        <dbReference type="PIRSR" id="PIRSR608356-50"/>
    </source>
</evidence>
<reference evidence="10" key="3">
    <citation type="submission" date="2025-09" db="UniProtKB">
        <authorList>
            <consortium name="Ensembl"/>
        </authorList>
    </citation>
    <scope>IDENTIFICATION</scope>
</reference>
<dbReference type="InterPro" id="IPR008356">
    <property type="entry name" value="Tyr_Pase_KIM-con"/>
</dbReference>
<accession>A0A4W5JWZ6</accession>
<dbReference type="AlphaFoldDB" id="A0A4W5JWZ6"/>
<reference evidence="11" key="1">
    <citation type="submission" date="2018-06" db="EMBL/GenBank/DDBJ databases">
        <title>Genome assembly of Danube salmon.</title>
        <authorList>
            <person name="Macqueen D.J."/>
            <person name="Gundappa M.K."/>
        </authorList>
    </citation>
    <scope>NUCLEOTIDE SEQUENCE [LARGE SCALE GENOMIC DNA]</scope>
</reference>
<feature type="active site" description="Phosphocysteine intermediate" evidence="5">
    <location>
        <position position="361"/>
    </location>
</feature>
<evidence type="ECO:0000313" key="11">
    <source>
        <dbReference type="Proteomes" id="UP000314982"/>
    </source>
</evidence>